<proteinExistence type="predicted"/>
<reference evidence="2 3" key="1">
    <citation type="journal article" date="2018" name="Nat. Ecol. Evol.">
        <title>Pezizomycetes genomes reveal the molecular basis of ectomycorrhizal truffle lifestyle.</title>
        <authorList>
            <person name="Murat C."/>
            <person name="Payen T."/>
            <person name="Noel B."/>
            <person name="Kuo A."/>
            <person name="Morin E."/>
            <person name="Chen J."/>
            <person name="Kohler A."/>
            <person name="Krizsan K."/>
            <person name="Balestrini R."/>
            <person name="Da Silva C."/>
            <person name="Montanini B."/>
            <person name="Hainaut M."/>
            <person name="Levati E."/>
            <person name="Barry K.W."/>
            <person name="Belfiori B."/>
            <person name="Cichocki N."/>
            <person name="Clum A."/>
            <person name="Dockter R.B."/>
            <person name="Fauchery L."/>
            <person name="Guy J."/>
            <person name="Iotti M."/>
            <person name="Le Tacon F."/>
            <person name="Lindquist E.A."/>
            <person name="Lipzen A."/>
            <person name="Malagnac F."/>
            <person name="Mello A."/>
            <person name="Molinier V."/>
            <person name="Miyauchi S."/>
            <person name="Poulain J."/>
            <person name="Riccioni C."/>
            <person name="Rubini A."/>
            <person name="Sitrit Y."/>
            <person name="Splivallo R."/>
            <person name="Traeger S."/>
            <person name="Wang M."/>
            <person name="Zifcakova L."/>
            <person name="Wipf D."/>
            <person name="Zambonelli A."/>
            <person name="Paolocci F."/>
            <person name="Nowrousian M."/>
            <person name="Ottonello S."/>
            <person name="Baldrian P."/>
            <person name="Spatafora J.W."/>
            <person name="Henrissat B."/>
            <person name="Nagy L.G."/>
            <person name="Aury J.M."/>
            <person name="Wincker P."/>
            <person name="Grigoriev I.V."/>
            <person name="Bonfante P."/>
            <person name="Martin F.M."/>
        </authorList>
    </citation>
    <scope>NUCLEOTIDE SEQUENCE [LARGE SCALE GENOMIC DNA]</scope>
    <source>
        <strain evidence="2 3">CCBAS932</strain>
    </source>
</reference>
<protein>
    <submittedName>
        <fullName evidence="2">Uncharacterized protein</fullName>
    </submittedName>
</protein>
<organism evidence="2 3">
    <name type="scientific">Morchella conica CCBAS932</name>
    <dbReference type="NCBI Taxonomy" id="1392247"/>
    <lineage>
        <taxon>Eukaryota</taxon>
        <taxon>Fungi</taxon>
        <taxon>Dikarya</taxon>
        <taxon>Ascomycota</taxon>
        <taxon>Pezizomycotina</taxon>
        <taxon>Pezizomycetes</taxon>
        <taxon>Pezizales</taxon>
        <taxon>Morchellaceae</taxon>
        <taxon>Morchella</taxon>
    </lineage>
</organism>
<evidence type="ECO:0000313" key="3">
    <source>
        <dbReference type="Proteomes" id="UP000277580"/>
    </source>
</evidence>
<evidence type="ECO:0000313" key="2">
    <source>
        <dbReference type="EMBL" id="RPB06581.1"/>
    </source>
</evidence>
<name>A0A3N4KDV6_9PEZI</name>
<dbReference type="InParanoid" id="A0A3N4KDV6"/>
<keyword evidence="3" id="KW-1185">Reference proteome</keyword>
<dbReference type="EMBL" id="ML119274">
    <property type="protein sequence ID" value="RPB06581.1"/>
    <property type="molecule type" value="Genomic_DNA"/>
</dbReference>
<dbReference type="AlphaFoldDB" id="A0A3N4KDV6"/>
<evidence type="ECO:0000256" key="1">
    <source>
        <dbReference type="SAM" id="MobiDB-lite"/>
    </source>
</evidence>
<accession>A0A3N4KDV6</accession>
<feature type="region of interest" description="Disordered" evidence="1">
    <location>
        <begin position="1"/>
        <end position="20"/>
    </location>
</feature>
<gene>
    <name evidence="2" type="ORF">P167DRAFT_99272</name>
</gene>
<dbReference type="Proteomes" id="UP000277580">
    <property type="component" value="Unassembled WGS sequence"/>
</dbReference>
<sequence length="156" mass="17364">MTSIHTLTTPPRCNRKNSPSPILPHWQTIYSISALVSRRQSQTPTRALASRALFGVGHEISLGVAVRRTTERPTEILPRTHTSRNLSIYTHEHIPENRQAKARQARARQAKSSAACHSRWGCNKYRSRAAEGVAGRLCKASRMLGCAGLGRAVEEW</sequence>